<dbReference type="Pfam" id="PF04438">
    <property type="entry name" value="zf-HIT"/>
    <property type="match status" value="1"/>
</dbReference>
<feature type="region of interest" description="Disordered" evidence="2">
    <location>
        <begin position="82"/>
        <end position="116"/>
    </location>
</feature>
<organism evidence="5">
    <name type="scientific">Ceratitis capitata</name>
    <name type="common">Mediterranean fruit fly</name>
    <name type="synonym">Tephritis capitata</name>
    <dbReference type="NCBI Taxonomy" id="7213"/>
    <lineage>
        <taxon>Eukaryota</taxon>
        <taxon>Metazoa</taxon>
        <taxon>Ecdysozoa</taxon>
        <taxon>Arthropoda</taxon>
        <taxon>Hexapoda</taxon>
        <taxon>Insecta</taxon>
        <taxon>Pterygota</taxon>
        <taxon>Neoptera</taxon>
        <taxon>Endopterygota</taxon>
        <taxon>Diptera</taxon>
        <taxon>Brachycera</taxon>
        <taxon>Muscomorpha</taxon>
        <taxon>Tephritoidea</taxon>
        <taxon>Tephritidae</taxon>
        <taxon>Ceratitis</taxon>
        <taxon>Ceratitis</taxon>
    </lineage>
</organism>
<keyword evidence="1" id="KW-0862">Zinc</keyword>
<keyword evidence="6" id="KW-1185">Reference proteome</keyword>
<keyword evidence="1" id="KW-0863">Zinc-finger</keyword>
<reference evidence="4" key="3">
    <citation type="submission" date="2020-11" db="EMBL/GenBank/DDBJ databases">
        <authorList>
            <person name="Whitehead M."/>
        </authorList>
    </citation>
    <scope>NUCLEOTIDE SEQUENCE</scope>
    <source>
        <strain evidence="4">EGII</strain>
    </source>
</reference>
<gene>
    <name evidence="5" type="primary">ZNHI2</name>
    <name evidence="4" type="ORF">CCAP1982_LOCUS1430</name>
</gene>
<dbReference type="PROSITE" id="PS51083">
    <property type="entry name" value="ZF_HIT"/>
    <property type="match status" value="1"/>
</dbReference>
<feature type="domain" description="HIT-type" evidence="3">
    <location>
        <begin position="8"/>
        <end position="41"/>
    </location>
</feature>
<protein>
    <submittedName>
        <fullName evidence="4">(Mediterranean fruit fly) hypothetical protein</fullName>
    </submittedName>
    <submittedName>
        <fullName evidence="5">Zinc finger HIT domain-containing protein 2</fullName>
    </submittedName>
</protein>
<evidence type="ECO:0000313" key="4">
    <source>
        <dbReference type="EMBL" id="CAD6992582.1"/>
    </source>
</evidence>
<dbReference type="SUPFAM" id="SSF144232">
    <property type="entry name" value="HIT/MYND zinc finger-like"/>
    <property type="match status" value="1"/>
</dbReference>
<dbReference type="OrthoDB" id="10005492at2759"/>
<dbReference type="InterPro" id="IPR007529">
    <property type="entry name" value="Znf_HIT"/>
</dbReference>
<dbReference type="Proteomes" id="UP000606786">
    <property type="component" value="Unassembled WGS sequence"/>
</dbReference>
<dbReference type="AlphaFoldDB" id="W8C800"/>
<dbReference type="GO" id="GO:0008270">
    <property type="term" value="F:zinc ion binding"/>
    <property type="evidence" value="ECO:0007669"/>
    <property type="project" value="UniProtKB-UniRule"/>
</dbReference>
<evidence type="ECO:0000256" key="2">
    <source>
        <dbReference type="SAM" id="MobiDB-lite"/>
    </source>
</evidence>
<reference evidence="5" key="1">
    <citation type="submission" date="2013-07" db="EMBL/GenBank/DDBJ databases">
        <authorList>
            <person name="Geib S."/>
        </authorList>
    </citation>
    <scope>NUCLEOTIDE SEQUENCE</scope>
</reference>
<dbReference type="EMBL" id="CAJHJT010000001">
    <property type="protein sequence ID" value="CAD6992582.1"/>
    <property type="molecule type" value="Genomic_DNA"/>
</dbReference>
<dbReference type="PANTHER" id="PTHR15555:SF0">
    <property type="entry name" value="ZINC FINGER HIT DOMAIN-CONTAINING PROTEIN 2"/>
    <property type="match status" value="1"/>
</dbReference>
<dbReference type="InterPro" id="IPR039646">
    <property type="entry name" value="ZNHIT2"/>
</dbReference>
<sequence length="384" mass="44168">MSSSSTLCQFCRKDQFKYTCPKCNALYCSVDCYKAQEHLNCSEEFYKSCIQEKLTTSEPSSRDEMKKMYDILKRIRETDAGLEPDFADPVDSDDDAEDDNEAREESVLDEDDDETQDVDDIAARLQNVDINDANEVWERLTSEERAEFKKMVECGDIMKLLPGYKPWWIASKKPKIVEIKSVKDNLHDYTLGPVIEKNIPKFSIICKKTPSPCLHYNLWNIMCSYACMVRYFNGEHLTNPNEAVAHLVNLSLTLKFGTNFEEVEDALVSVEMEALTTKIVGVEESVNREMTSSMASREQLQSDARSLMASCHNKLTALSDIYRLMAMARNNLKQSKTTKESDFYKLFAVCNGSIELDRKKLQFLSKKIEFLLSYVNRENEEKLE</sequence>
<dbReference type="PANTHER" id="PTHR15555">
    <property type="entry name" value="ZINC FINGER HIT DOMAIN CONTAINING PROTEIN 2 PROTEIN FON -RELATED"/>
    <property type="match status" value="1"/>
</dbReference>
<evidence type="ECO:0000313" key="6">
    <source>
        <dbReference type="Proteomes" id="UP000606786"/>
    </source>
</evidence>
<evidence type="ECO:0000259" key="3">
    <source>
        <dbReference type="PROSITE" id="PS51083"/>
    </source>
</evidence>
<evidence type="ECO:0000313" key="5">
    <source>
        <dbReference type="EMBL" id="JAC03252.1"/>
    </source>
</evidence>
<keyword evidence="1" id="KW-0479">Metal-binding</keyword>
<evidence type="ECO:0000256" key="1">
    <source>
        <dbReference type="PROSITE-ProRule" id="PRU00453"/>
    </source>
</evidence>
<proteinExistence type="evidence at transcript level"/>
<accession>W8C800</accession>
<dbReference type="CDD" id="cd23024">
    <property type="entry name" value="zf-HIT_ZNHIT2-3"/>
    <property type="match status" value="1"/>
</dbReference>
<reference evidence="5" key="2">
    <citation type="journal article" date="2014" name="BMC Genomics">
        <title>A genomic perspective to assessing quality of mass-reared SIT flies used in Mediterranean fruit fly (Ceratitis capitata) eradication in California.</title>
        <authorList>
            <person name="Calla B."/>
            <person name="Hall B."/>
            <person name="Hou S."/>
            <person name="Geib S.M."/>
        </authorList>
    </citation>
    <scope>NUCLEOTIDE SEQUENCE</scope>
</reference>
<name>W8C800_CERCA</name>
<dbReference type="Gene3D" id="3.30.60.190">
    <property type="match status" value="1"/>
</dbReference>
<dbReference type="EMBL" id="GAMC01003304">
    <property type="protein sequence ID" value="JAC03252.1"/>
    <property type="molecule type" value="mRNA"/>
</dbReference>